<dbReference type="eggNOG" id="COG2226">
    <property type="taxonomic scope" value="Bacteria"/>
</dbReference>
<feature type="compositionally biased region" description="Low complexity" evidence="1">
    <location>
        <begin position="60"/>
        <end position="76"/>
    </location>
</feature>
<dbReference type="HOGENOM" id="CLU_073035_0_0_11"/>
<accession>Q2J6J8</accession>
<feature type="region of interest" description="Disordered" evidence="1">
    <location>
        <begin position="1"/>
        <end position="87"/>
    </location>
</feature>
<dbReference type="CDD" id="cd02440">
    <property type="entry name" value="AdoMet_MTases"/>
    <property type="match status" value="1"/>
</dbReference>
<protein>
    <submittedName>
        <fullName evidence="3">Methyltransferase type 11</fullName>
    </submittedName>
</protein>
<dbReference type="InterPro" id="IPR029063">
    <property type="entry name" value="SAM-dependent_MTases_sf"/>
</dbReference>
<dbReference type="AlphaFoldDB" id="Q2J6J8"/>
<evidence type="ECO:0000259" key="2">
    <source>
        <dbReference type="Pfam" id="PF08241"/>
    </source>
</evidence>
<name>Q2J6J8_FRACC</name>
<dbReference type="SUPFAM" id="SSF53335">
    <property type="entry name" value="S-adenosyl-L-methionine-dependent methyltransferases"/>
    <property type="match status" value="1"/>
</dbReference>
<keyword evidence="4" id="KW-1185">Reference proteome</keyword>
<evidence type="ECO:0000256" key="1">
    <source>
        <dbReference type="SAM" id="MobiDB-lite"/>
    </source>
</evidence>
<dbReference type="InterPro" id="IPR013216">
    <property type="entry name" value="Methyltransf_11"/>
</dbReference>
<keyword evidence="3" id="KW-0489">Methyltransferase</keyword>
<dbReference type="GO" id="GO:0032259">
    <property type="term" value="P:methylation"/>
    <property type="evidence" value="ECO:0007669"/>
    <property type="project" value="UniProtKB-KW"/>
</dbReference>
<reference evidence="3 4" key="1">
    <citation type="journal article" date="2007" name="Genome Res.">
        <title>Genome characteristics of facultatively symbiotic Frankia sp. strains reflect host range and host plant biogeography.</title>
        <authorList>
            <person name="Normand P."/>
            <person name="Lapierre P."/>
            <person name="Tisa L.S."/>
            <person name="Gogarten J.P."/>
            <person name="Alloisio N."/>
            <person name="Bagnarol E."/>
            <person name="Bassi C.A."/>
            <person name="Berry A.M."/>
            <person name="Bickhart D.M."/>
            <person name="Choisne N."/>
            <person name="Couloux A."/>
            <person name="Cournoyer B."/>
            <person name="Cruveiller S."/>
            <person name="Daubin V."/>
            <person name="Demange N."/>
            <person name="Francino M.P."/>
            <person name="Goltsman E."/>
            <person name="Huang Y."/>
            <person name="Kopp O.R."/>
            <person name="Labarre L."/>
            <person name="Lapidus A."/>
            <person name="Lavire C."/>
            <person name="Marechal J."/>
            <person name="Martinez M."/>
            <person name="Mastronunzio J.E."/>
            <person name="Mullin B.C."/>
            <person name="Niemann J."/>
            <person name="Pujic P."/>
            <person name="Rawnsley T."/>
            <person name="Rouy Z."/>
            <person name="Schenowitz C."/>
            <person name="Sellstedt A."/>
            <person name="Tavares F."/>
            <person name="Tomkins J.P."/>
            <person name="Vallenet D."/>
            <person name="Valverde C."/>
            <person name="Wall L.G."/>
            <person name="Wang Y."/>
            <person name="Medigue C."/>
            <person name="Benson D.R."/>
        </authorList>
    </citation>
    <scope>NUCLEOTIDE SEQUENCE [LARGE SCALE GENOMIC DNA]</scope>
    <source>
        <strain evidence="4">DSM 45818 / CECT 9043 / CcI3</strain>
    </source>
</reference>
<proteinExistence type="predicted"/>
<dbReference type="PhylomeDB" id="Q2J6J8"/>
<dbReference type="GO" id="GO:0008757">
    <property type="term" value="F:S-adenosylmethionine-dependent methyltransferase activity"/>
    <property type="evidence" value="ECO:0007669"/>
    <property type="project" value="InterPro"/>
</dbReference>
<dbReference type="PANTHER" id="PTHR43591:SF24">
    <property type="entry name" value="2-METHOXY-6-POLYPRENYL-1,4-BENZOQUINOL METHYLASE, MITOCHONDRIAL"/>
    <property type="match status" value="1"/>
</dbReference>
<organism evidence="3 4">
    <name type="scientific">Frankia casuarinae (strain DSM 45818 / CECT 9043 / HFP020203 / CcI3)</name>
    <dbReference type="NCBI Taxonomy" id="106370"/>
    <lineage>
        <taxon>Bacteria</taxon>
        <taxon>Bacillati</taxon>
        <taxon>Actinomycetota</taxon>
        <taxon>Actinomycetes</taxon>
        <taxon>Frankiales</taxon>
        <taxon>Frankiaceae</taxon>
        <taxon>Frankia</taxon>
    </lineage>
</organism>
<dbReference type="Pfam" id="PF08241">
    <property type="entry name" value="Methyltransf_11"/>
    <property type="match status" value="1"/>
</dbReference>
<dbReference type="Gene3D" id="3.40.50.150">
    <property type="entry name" value="Vaccinia Virus protein VP39"/>
    <property type="match status" value="1"/>
</dbReference>
<dbReference type="PANTHER" id="PTHR43591">
    <property type="entry name" value="METHYLTRANSFERASE"/>
    <property type="match status" value="1"/>
</dbReference>
<dbReference type="STRING" id="106370.Francci3_3743"/>
<feature type="domain" description="Methyltransferase type 11" evidence="2">
    <location>
        <begin position="141"/>
        <end position="229"/>
    </location>
</feature>
<evidence type="ECO:0000313" key="3">
    <source>
        <dbReference type="EMBL" id="ABD13094.1"/>
    </source>
</evidence>
<gene>
    <name evidence="3" type="ordered locus">Francci3_3743</name>
</gene>
<keyword evidence="3" id="KW-0808">Transferase</keyword>
<dbReference type="EMBL" id="CP000249">
    <property type="protein sequence ID" value="ABD13094.1"/>
    <property type="molecule type" value="Genomic_DNA"/>
</dbReference>
<dbReference type="KEGG" id="fra:Francci3_3743"/>
<dbReference type="Proteomes" id="UP000001937">
    <property type="component" value="Chromosome"/>
</dbReference>
<sequence length="331" mass="35094">MSDTAASAATSTASTAAASTAPPAGSRQAPTPSAATPEPGGESRAAAFGTAPPAGPSGPVPASGAGTASGAQAAATPRERTKEGPLVRALPYSGFGLSRSKTLFLAHRKEPVDPAGFYSLIAADSVRQLMRYTSLTGQLVLDVGGGPGYFRSAFLDAGARYVWVEPDVSEMEAGGIEVPGRVRGSALDLPFLSGSVDLCYTSNVLEHVPDPWRMCSELARVTRPGGLIFLSYTNWLSPWGGHETAPWHYLGGDRAAARFERRKGKAPKNIYGKTLFPVSVADTLAWAKRRSDVEILDAMPRYLPDWAKVIIRIPGAREIVTWNLAMVLRKR</sequence>
<evidence type="ECO:0000313" key="4">
    <source>
        <dbReference type="Proteomes" id="UP000001937"/>
    </source>
</evidence>
<feature type="compositionally biased region" description="Low complexity" evidence="1">
    <location>
        <begin position="1"/>
        <end position="24"/>
    </location>
</feature>